<organism evidence="1 2">
    <name type="scientific">Staphylococcus aureus</name>
    <dbReference type="NCBI Taxonomy" id="1280"/>
    <lineage>
        <taxon>Bacteria</taxon>
        <taxon>Bacillati</taxon>
        <taxon>Bacillota</taxon>
        <taxon>Bacilli</taxon>
        <taxon>Bacillales</taxon>
        <taxon>Staphylococcaceae</taxon>
        <taxon>Staphylococcus</taxon>
    </lineage>
</organism>
<dbReference type="EC" id="6.3.2.13" evidence="1"/>
<accession>A0A380EM26</accession>
<evidence type="ECO:0000313" key="2">
    <source>
        <dbReference type="Proteomes" id="UP000254116"/>
    </source>
</evidence>
<proteinExistence type="predicted"/>
<dbReference type="GO" id="GO:0008765">
    <property type="term" value="F:UDP-N-acetylmuramoylalanyl-D-glutamate-2,6-diaminopimelate ligase activity"/>
    <property type="evidence" value="ECO:0007669"/>
    <property type="project" value="UniProtKB-EC"/>
</dbReference>
<reference evidence="1 2" key="1">
    <citation type="submission" date="2018-06" db="EMBL/GenBank/DDBJ databases">
        <authorList>
            <consortium name="Pathogen Informatics"/>
            <person name="Doyle S."/>
        </authorList>
    </citation>
    <scope>NUCLEOTIDE SEQUENCE [LARGE SCALE GENOMIC DNA]</scope>
    <source>
        <strain evidence="1 2">NCTC10702</strain>
    </source>
</reference>
<dbReference type="EMBL" id="UHBY01000003">
    <property type="protein sequence ID" value="SUL36795.1"/>
    <property type="molecule type" value="Genomic_DNA"/>
</dbReference>
<protein>
    <submittedName>
        <fullName evidence="1">UDP-N-acetylmuramoylalanyl-D-glutamate--2, 6-diaminopimelate ligase</fullName>
        <ecNumber evidence="1">6.3.2.13</ecNumber>
    </submittedName>
</protein>
<keyword evidence="1" id="KW-0436">Ligase</keyword>
<evidence type="ECO:0000313" key="1">
    <source>
        <dbReference type="EMBL" id="SUL36795.1"/>
    </source>
</evidence>
<name>A0A380EM26_STAAU</name>
<gene>
    <name evidence="1" type="ORF">NCTC10702_02998</name>
</gene>
<dbReference type="Proteomes" id="UP000254116">
    <property type="component" value="Unassembled WGS sequence"/>
</dbReference>
<dbReference type="AlphaFoldDB" id="A0A380EM26"/>
<sequence>MRQWTAIHLAKLARKASRAVGKRGTDLPGQIARKVDTDILRN</sequence>